<evidence type="ECO:0000256" key="3">
    <source>
        <dbReference type="SAM" id="Phobius"/>
    </source>
</evidence>
<protein>
    <submittedName>
        <fullName evidence="5">Cell envelope biogenesis protein OmpA</fullName>
    </submittedName>
</protein>
<evidence type="ECO:0000313" key="5">
    <source>
        <dbReference type="EMBL" id="MCW5320905.1"/>
    </source>
</evidence>
<keyword evidence="3" id="KW-0812">Transmembrane</keyword>
<dbReference type="Proteomes" id="UP001208935">
    <property type="component" value="Unassembled WGS sequence"/>
</dbReference>
<comment type="caution">
    <text evidence="5">The sequence shown here is derived from an EMBL/GenBank/DDBJ whole genome shotgun (WGS) entry which is preliminary data.</text>
</comment>
<dbReference type="SUPFAM" id="SSF103088">
    <property type="entry name" value="OmpA-like"/>
    <property type="match status" value="1"/>
</dbReference>
<dbReference type="Pfam" id="PF13677">
    <property type="entry name" value="MotB_plug"/>
    <property type="match status" value="1"/>
</dbReference>
<keyword evidence="2 3" id="KW-0472">Membrane</keyword>
<proteinExistence type="predicted"/>
<sequence>MMGIRALRRKAGKEDAEKPFWISFSDLMTALMVLFLVAMAVALIAVTHGLATINKDKEERQQTIAACIADVKALTDRSEFQGVSVHGHSIDFGTLVLFGNDRHRFENPTHEHFVRQFVPRVLDLARSKQCEQWLKRVVVEGFASQTGNYLYNLNLSYLRSQRVLCVLLDAQAANALVATDRQFIQSLFLVGGSSFNTAAGEAARMRRVELRLEFRDLGSARDQHTDIPLDPGVKCPNDLH</sequence>
<evidence type="ECO:0000256" key="1">
    <source>
        <dbReference type="ARBA" id="ARBA00004370"/>
    </source>
</evidence>
<evidence type="ECO:0000256" key="2">
    <source>
        <dbReference type="ARBA" id="ARBA00023136"/>
    </source>
</evidence>
<reference evidence="6" key="1">
    <citation type="submission" date="2023-07" db="EMBL/GenBank/DDBJ databases">
        <title>Verminephrobacter genomes.</title>
        <authorList>
            <person name="Lund M.B."/>
        </authorList>
    </citation>
    <scope>NUCLEOTIDE SEQUENCE [LARGE SCALE GENOMIC DNA]</scope>
    <source>
        <strain evidence="6">AtM5-05</strain>
    </source>
</reference>
<dbReference type="RefSeq" id="WP_265281542.1">
    <property type="nucleotide sequence ID" value="NZ_QZCW01000001.1"/>
</dbReference>
<organism evidence="5 6">
    <name type="scientific">Verminephrobacter aporrectodeae subsp. tuberculatae</name>
    <dbReference type="NCBI Taxonomy" id="1110392"/>
    <lineage>
        <taxon>Bacteria</taxon>
        <taxon>Pseudomonadati</taxon>
        <taxon>Pseudomonadota</taxon>
        <taxon>Betaproteobacteria</taxon>
        <taxon>Burkholderiales</taxon>
        <taxon>Comamonadaceae</taxon>
        <taxon>Verminephrobacter</taxon>
    </lineage>
</organism>
<dbReference type="EMBL" id="QZCW01000001">
    <property type="protein sequence ID" value="MCW5320905.1"/>
    <property type="molecule type" value="Genomic_DNA"/>
</dbReference>
<evidence type="ECO:0000313" key="6">
    <source>
        <dbReference type="Proteomes" id="UP001208935"/>
    </source>
</evidence>
<feature type="transmembrane region" description="Helical" evidence="3">
    <location>
        <begin position="20"/>
        <end position="46"/>
    </location>
</feature>
<keyword evidence="3" id="KW-1133">Transmembrane helix</keyword>
<dbReference type="GeneID" id="77321319"/>
<keyword evidence="6" id="KW-1185">Reference proteome</keyword>
<name>A0ABT3KRM0_9BURK</name>
<feature type="domain" description="Motility protein B-like N-terminal" evidence="4">
    <location>
        <begin position="11"/>
        <end position="40"/>
    </location>
</feature>
<dbReference type="InterPro" id="IPR036737">
    <property type="entry name" value="OmpA-like_sf"/>
</dbReference>
<gene>
    <name evidence="5" type="ORF">D5039_06935</name>
</gene>
<accession>A0ABT3KRM0</accession>
<evidence type="ECO:0000259" key="4">
    <source>
        <dbReference type="Pfam" id="PF13677"/>
    </source>
</evidence>
<dbReference type="Gene3D" id="3.30.1330.60">
    <property type="entry name" value="OmpA-like domain"/>
    <property type="match status" value="1"/>
</dbReference>
<comment type="subcellular location">
    <subcellularLocation>
        <location evidence="1">Membrane</location>
    </subcellularLocation>
</comment>
<dbReference type="InterPro" id="IPR025713">
    <property type="entry name" value="MotB-like_N_dom"/>
</dbReference>